<protein>
    <submittedName>
        <fullName evidence="1">Uncharacterized protein</fullName>
    </submittedName>
</protein>
<accession>A0A074ZMK9</accession>
<dbReference type="CTD" id="20318983"/>
<gene>
    <name evidence="1" type="ORF">T265_04801</name>
</gene>
<dbReference type="GeneID" id="20318983"/>
<dbReference type="KEGG" id="ovi:T265_04801"/>
<sequence length="139" mass="15988">MGASQKRELIGCWSPLVKVQTVVTCFLRSFAAARVPWLSVDLECLLPARAPVCPDWVRFPFMGALVEEPKRPDFIKETTHEVTENSSTAHDGFRLSWGLIRWAQSPSFRQPYVLLEPKLDCFREIHSFANQLSFHERLN</sequence>
<evidence type="ECO:0000313" key="1">
    <source>
        <dbReference type="EMBL" id="KER28341.1"/>
    </source>
</evidence>
<evidence type="ECO:0000313" key="2">
    <source>
        <dbReference type="Proteomes" id="UP000054324"/>
    </source>
</evidence>
<reference evidence="1 2" key="1">
    <citation type="submission" date="2013-11" db="EMBL/GenBank/DDBJ databases">
        <title>Opisthorchis viverrini - life in the bile duct.</title>
        <authorList>
            <person name="Young N.D."/>
            <person name="Nagarajan N."/>
            <person name="Lin S.J."/>
            <person name="Korhonen P.K."/>
            <person name="Jex A.R."/>
            <person name="Hall R.S."/>
            <person name="Safavi-Hemami H."/>
            <person name="Kaewkong W."/>
            <person name="Bertrand D."/>
            <person name="Gao S."/>
            <person name="Seet Q."/>
            <person name="Wongkham S."/>
            <person name="Teh B.T."/>
            <person name="Wongkham C."/>
            <person name="Intapan P.M."/>
            <person name="Maleewong W."/>
            <person name="Yang X."/>
            <person name="Hu M."/>
            <person name="Wang Z."/>
            <person name="Hofmann A."/>
            <person name="Sternberg P.W."/>
            <person name="Tan P."/>
            <person name="Wang J."/>
            <person name="Gasser R.B."/>
        </authorList>
    </citation>
    <scope>NUCLEOTIDE SEQUENCE [LARGE SCALE GENOMIC DNA]</scope>
</reference>
<name>A0A074ZMK9_OPIVI</name>
<dbReference type="EMBL" id="KL596701">
    <property type="protein sequence ID" value="KER28341.1"/>
    <property type="molecule type" value="Genomic_DNA"/>
</dbReference>
<dbReference type="RefSeq" id="XP_009167903.1">
    <property type="nucleotide sequence ID" value="XM_009169639.1"/>
</dbReference>
<dbReference type="AlphaFoldDB" id="A0A074ZMK9"/>
<dbReference type="Proteomes" id="UP000054324">
    <property type="component" value="Unassembled WGS sequence"/>
</dbReference>
<proteinExistence type="predicted"/>
<organism evidence="1 2">
    <name type="scientific">Opisthorchis viverrini</name>
    <name type="common">Southeast Asian liver fluke</name>
    <dbReference type="NCBI Taxonomy" id="6198"/>
    <lineage>
        <taxon>Eukaryota</taxon>
        <taxon>Metazoa</taxon>
        <taxon>Spiralia</taxon>
        <taxon>Lophotrochozoa</taxon>
        <taxon>Platyhelminthes</taxon>
        <taxon>Trematoda</taxon>
        <taxon>Digenea</taxon>
        <taxon>Opisthorchiida</taxon>
        <taxon>Opisthorchiata</taxon>
        <taxon>Opisthorchiidae</taxon>
        <taxon>Opisthorchis</taxon>
    </lineage>
</organism>
<keyword evidence="2" id="KW-1185">Reference proteome</keyword>
<dbReference type="OrthoDB" id="10555884at2759"/>